<dbReference type="EMBL" id="CAJNDS010002411">
    <property type="protein sequence ID" value="CAE7463750.1"/>
    <property type="molecule type" value="Genomic_DNA"/>
</dbReference>
<feature type="transmembrane region" description="Helical" evidence="8">
    <location>
        <begin position="335"/>
        <end position="359"/>
    </location>
</feature>
<gene>
    <name evidence="10" type="primary">Catsper1</name>
    <name evidence="10" type="ORF">SNAT2548_LOCUS25859</name>
</gene>
<dbReference type="PANTHER" id="PTHR46726">
    <property type="entry name" value="TWO PORE CHANNEL 3"/>
    <property type="match status" value="1"/>
</dbReference>
<dbReference type="PROSITE" id="PS00018">
    <property type="entry name" value="EF_HAND_1"/>
    <property type="match status" value="1"/>
</dbReference>
<dbReference type="InterPro" id="IPR018247">
    <property type="entry name" value="EF_Hand_1_Ca_BS"/>
</dbReference>
<dbReference type="GO" id="GO:0016020">
    <property type="term" value="C:membrane"/>
    <property type="evidence" value="ECO:0007669"/>
    <property type="project" value="UniProtKB-SubCell"/>
</dbReference>
<comment type="subcellular location">
    <subcellularLocation>
        <location evidence="1">Membrane</location>
        <topology evidence="1">Multi-pass membrane protein</topology>
    </subcellularLocation>
</comment>
<feature type="transmembrane region" description="Helical" evidence="8">
    <location>
        <begin position="365"/>
        <end position="390"/>
    </location>
</feature>
<dbReference type="CDD" id="cd00051">
    <property type="entry name" value="EFh"/>
    <property type="match status" value="1"/>
</dbReference>
<keyword evidence="3" id="KW-0106">Calcium</keyword>
<feature type="coiled-coil region" evidence="6">
    <location>
        <begin position="387"/>
        <end position="414"/>
    </location>
</feature>
<evidence type="ECO:0000256" key="4">
    <source>
        <dbReference type="ARBA" id="ARBA00022989"/>
    </source>
</evidence>
<dbReference type="PROSITE" id="PS50222">
    <property type="entry name" value="EF_HAND_2"/>
    <property type="match status" value="1"/>
</dbReference>
<proteinExistence type="predicted"/>
<feature type="transmembrane region" description="Helical" evidence="8">
    <location>
        <begin position="153"/>
        <end position="171"/>
    </location>
</feature>
<dbReference type="OrthoDB" id="445506at2759"/>
<evidence type="ECO:0000256" key="1">
    <source>
        <dbReference type="ARBA" id="ARBA00004141"/>
    </source>
</evidence>
<evidence type="ECO:0000256" key="6">
    <source>
        <dbReference type="SAM" id="Coils"/>
    </source>
</evidence>
<dbReference type="Proteomes" id="UP000604046">
    <property type="component" value="Unassembled WGS sequence"/>
</dbReference>
<keyword evidence="4 8" id="KW-1133">Transmembrane helix</keyword>
<evidence type="ECO:0000256" key="7">
    <source>
        <dbReference type="SAM" id="MobiDB-lite"/>
    </source>
</evidence>
<dbReference type="SMART" id="SM00054">
    <property type="entry name" value="EFh"/>
    <property type="match status" value="2"/>
</dbReference>
<dbReference type="SUPFAM" id="SSF81324">
    <property type="entry name" value="Voltage-gated potassium channels"/>
    <property type="match status" value="1"/>
</dbReference>
<evidence type="ECO:0000259" key="9">
    <source>
        <dbReference type="PROSITE" id="PS50222"/>
    </source>
</evidence>
<dbReference type="Gene3D" id="1.20.120.350">
    <property type="entry name" value="Voltage-gated potassium channels. Chain C"/>
    <property type="match status" value="1"/>
</dbReference>
<keyword evidence="2 8" id="KW-0812">Transmembrane</keyword>
<dbReference type="InterPro" id="IPR011992">
    <property type="entry name" value="EF-hand-dom_pair"/>
</dbReference>
<dbReference type="GO" id="GO:0005509">
    <property type="term" value="F:calcium ion binding"/>
    <property type="evidence" value="ECO:0007669"/>
    <property type="project" value="InterPro"/>
</dbReference>
<dbReference type="AlphaFoldDB" id="A0A812S500"/>
<evidence type="ECO:0000313" key="11">
    <source>
        <dbReference type="Proteomes" id="UP000604046"/>
    </source>
</evidence>
<evidence type="ECO:0000256" key="8">
    <source>
        <dbReference type="SAM" id="Phobius"/>
    </source>
</evidence>
<organism evidence="10 11">
    <name type="scientific">Symbiodinium natans</name>
    <dbReference type="NCBI Taxonomy" id="878477"/>
    <lineage>
        <taxon>Eukaryota</taxon>
        <taxon>Sar</taxon>
        <taxon>Alveolata</taxon>
        <taxon>Dinophyceae</taxon>
        <taxon>Suessiales</taxon>
        <taxon>Symbiodiniaceae</taxon>
        <taxon>Symbiodinium</taxon>
    </lineage>
</organism>
<dbReference type="Gene3D" id="1.10.238.10">
    <property type="entry name" value="EF-hand"/>
    <property type="match status" value="1"/>
</dbReference>
<keyword evidence="6" id="KW-0175">Coiled coil</keyword>
<feature type="domain" description="EF-hand" evidence="9">
    <location>
        <begin position="414"/>
        <end position="449"/>
    </location>
</feature>
<feature type="transmembrane region" description="Helical" evidence="8">
    <location>
        <begin position="290"/>
        <end position="314"/>
    </location>
</feature>
<dbReference type="InterPro" id="IPR027359">
    <property type="entry name" value="Volt_channel_dom_sf"/>
</dbReference>
<dbReference type="SUPFAM" id="SSF47473">
    <property type="entry name" value="EF-hand"/>
    <property type="match status" value="1"/>
</dbReference>
<dbReference type="InterPro" id="IPR005821">
    <property type="entry name" value="Ion_trans_dom"/>
</dbReference>
<dbReference type="GO" id="GO:0005216">
    <property type="term" value="F:monoatomic ion channel activity"/>
    <property type="evidence" value="ECO:0007669"/>
    <property type="project" value="InterPro"/>
</dbReference>
<sequence>MPKPTSPTRGDSRLRSLVQEEMSGSPAEGSPADDVGWMSRRALEISEGRQCELVTCIQNAWMNRVFAQNLVLSQEDQHGHKMITSMQPVTTDSIGQRHPCQNDDYVHVPSESIGQYIREYVRANSSKNKQQGLGPGYEAPTEQGAREIVQSSWFEYVVGLVIFGNLITIGVEAQMSLEMGDEFEAGSWAWVLERAYLVFYCLEAGLRLAAYGRTIFLDVWFLLDIMLVAIGILALFILPLFQGQADAVAVEKLLMVRCLRLLRLVRALRMFSQFRIMWRLVYGLLTAGQTIVSTTTLLLVSLFVFSCIAVELIAKDNELLLNEQTRSIVEKNFFGIHRSLMTLFQFVTLDSVAGVYFPLIVAKPYLAFFFLPVLIIVSVGLMNLVTAAVLENAMEHAAEEAEEQKEDIRHKVKDAIPALVDIFREIDKDGNGTITHKELENIDIDVLPAKFLQAVHAESMTELFEYLDVDDSGELTQSAFIEGVLKLCMLDMPVSAVQSLKLLRMILDSSKRIEGALRKMTTV</sequence>
<evidence type="ECO:0000313" key="10">
    <source>
        <dbReference type="EMBL" id="CAE7463750.1"/>
    </source>
</evidence>
<protein>
    <submittedName>
        <fullName evidence="10">Catsper1 protein</fullName>
    </submittedName>
</protein>
<dbReference type="Pfam" id="PF00520">
    <property type="entry name" value="Ion_trans"/>
    <property type="match status" value="1"/>
</dbReference>
<comment type="caution">
    <text evidence="10">The sequence shown here is derived from an EMBL/GenBank/DDBJ whole genome shotgun (WGS) entry which is preliminary data.</text>
</comment>
<name>A0A812S500_9DINO</name>
<evidence type="ECO:0000256" key="3">
    <source>
        <dbReference type="ARBA" id="ARBA00022837"/>
    </source>
</evidence>
<evidence type="ECO:0000256" key="2">
    <source>
        <dbReference type="ARBA" id="ARBA00022692"/>
    </source>
</evidence>
<dbReference type="Gene3D" id="1.10.287.70">
    <property type="match status" value="1"/>
</dbReference>
<reference evidence="10" key="1">
    <citation type="submission" date="2021-02" db="EMBL/GenBank/DDBJ databases">
        <authorList>
            <person name="Dougan E. K."/>
            <person name="Rhodes N."/>
            <person name="Thang M."/>
            <person name="Chan C."/>
        </authorList>
    </citation>
    <scope>NUCLEOTIDE SEQUENCE</scope>
</reference>
<keyword evidence="5 8" id="KW-0472">Membrane</keyword>
<accession>A0A812S500</accession>
<evidence type="ECO:0000256" key="5">
    <source>
        <dbReference type="ARBA" id="ARBA00023136"/>
    </source>
</evidence>
<feature type="transmembrane region" description="Helical" evidence="8">
    <location>
        <begin position="219"/>
        <end position="241"/>
    </location>
</feature>
<feature type="region of interest" description="Disordered" evidence="7">
    <location>
        <begin position="1"/>
        <end position="35"/>
    </location>
</feature>
<dbReference type="InterPro" id="IPR002048">
    <property type="entry name" value="EF_hand_dom"/>
</dbReference>
<dbReference type="Pfam" id="PF13202">
    <property type="entry name" value="EF-hand_5"/>
    <property type="match status" value="1"/>
</dbReference>
<keyword evidence="11" id="KW-1185">Reference proteome</keyword>
<dbReference type="PANTHER" id="PTHR46726:SF1">
    <property type="entry name" value="TWO-PORE CALCIUM CHANNEL 3"/>
    <property type="match status" value="1"/>
</dbReference>